<reference evidence="1" key="1">
    <citation type="submission" date="2023-03" db="EMBL/GenBank/DDBJ databases">
        <title>Massive genome expansion in bonnet fungi (Mycena s.s.) driven by repeated elements and novel gene families across ecological guilds.</title>
        <authorList>
            <consortium name="Lawrence Berkeley National Laboratory"/>
            <person name="Harder C.B."/>
            <person name="Miyauchi S."/>
            <person name="Viragh M."/>
            <person name="Kuo A."/>
            <person name="Thoen E."/>
            <person name="Andreopoulos B."/>
            <person name="Lu D."/>
            <person name="Skrede I."/>
            <person name="Drula E."/>
            <person name="Henrissat B."/>
            <person name="Morin E."/>
            <person name="Kohler A."/>
            <person name="Barry K."/>
            <person name="LaButti K."/>
            <person name="Morin E."/>
            <person name="Salamov A."/>
            <person name="Lipzen A."/>
            <person name="Mereny Z."/>
            <person name="Hegedus B."/>
            <person name="Baldrian P."/>
            <person name="Stursova M."/>
            <person name="Weitz H."/>
            <person name="Taylor A."/>
            <person name="Grigoriev I.V."/>
            <person name="Nagy L.G."/>
            <person name="Martin F."/>
            <person name="Kauserud H."/>
        </authorList>
    </citation>
    <scope>NUCLEOTIDE SEQUENCE</scope>
    <source>
        <strain evidence="1">CBHHK002</strain>
    </source>
</reference>
<dbReference type="AlphaFoldDB" id="A0AAD7F3Y6"/>
<gene>
    <name evidence="1" type="ORF">DFH08DRAFT_799210</name>
</gene>
<proteinExistence type="predicted"/>
<protein>
    <submittedName>
        <fullName evidence="1">Uncharacterized protein</fullName>
    </submittedName>
</protein>
<dbReference type="Proteomes" id="UP001218218">
    <property type="component" value="Unassembled WGS sequence"/>
</dbReference>
<evidence type="ECO:0000313" key="1">
    <source>
        <dbReference type="EMBL" id="KAJ7364897.1"/>
    </source>
</evidence>
<keyword evidence="2" id="KW-1185">Reference proteome</keyword>
<comment type="caution">
    <text evidence="1">The sequence shown here is derived from an EMBL/GenBank/DDBJ whole genome shotgun (WGS) entry which is preliminary data.</text>
</comment>
<evidence type="ECO:0000313" key="2">
    <source>
        <dbReference type="Proteomes" id="UP001218218"/>
    </source>
</evidence>
<dbReference type="EMBL" id="JARIHO010000003">
    <property type="protein sequence ID" value="KAJ7364897.1"/>
    <property type="molecule type" value="Genomic_DNA"/>
</dbReference>
<organism evidence="1 2">
    <name type="scientific">Mycena albidolilacea</name>
    <dbReference type="NCBI Taxonomy" id="1033008"/>
    <lineage>
        <taxon>Eukaryota</taxon>
        <taxon>Fungi</taxon>
        <taxon>Dikarya</taxon>
        <taxon>Basidiomycota</taxon>
        <taxon>Agaricomycotina</taxon>
        <taxon>Agaricomycetes</taxon>
        <taxon>Agaricomycetidae</taxon>
        <taxon>Agaricales</taxon>
        <taxon>Marasmiineae</taxon>
        <taxon>Mycenaceae</taxon>
        <taxon>Mycena</taxon>
    </lineage>
</organism>
<sequence length="129" mass="14057">MIWIDRGLNQNDSGVMQELQKTRKIAKCANFSGLSLDETETIPEDVEVSGDAGTRCTNNLYLTSMKLLHWDENTAVYSLISNHSEALLGNSGMLWLEGVQSATILVLIHKKSGGQDGAEGWGLHLGTPI</sequence>
<name>A0AAD7F3Y6_9AGAR</name>
<accession>A0AAD7F3Y6</accession>